<evidence type="ECO:0000259" key="8">
    <source>
        <dbReference type="PROSITE" id="PS50011"/>
    </source>
</evidence>
<organism evidence="10 11">
    <name type="scientific">Aureobasidium subglaciale (strain EXF-2481)</name>
    <name type="common">Aureobasidium pullulans var. subglaciale</name>
    <dbReference type="NCBI Taxonomy" id="1043005"/>
    <lineage>
        <taxon>Eukaryota</taxon>
        <taxon>Fungi</taxon>
        <taxon>Dikarya</taxon>
        <taxon>Ascomycota</taxon>
        <taxon>Pezizomycotina</taxon>
        <taxon>Dothideomycetes</taxon>
        <taxon>Dothideomycetidae</taxon>
        <taxon>Dothideales</taxon>
        <taxon>Saccotheciaceae</taxon>
        <taxon>Aureobasidium</taxon>
    </lineage>
</organism>
<feature type="domain" description="PHD-type" evidence="9">
    <location>
        <begin position="90"/>
        <end position="139"/>
    </location>
</feature>
<keyword evidence="4" id="KW-0862">Zinc</keyword>
<dbReference type="InterPro" id="IPR037869">
    <property type="entry name" value="Spp1/CFP1"/>
</dbReference>
<dbReference type="PROSITE" id="PS50016">
    <property type="entry name" value="ZF_PHD_2"/>
    <property type="match status" value="1"/>
</dbReference>
<sequence length="469" mass="53184">MSASAGHRMKKTHVLDFFRDKNDDSALTVLANGVRFHAFVNYKKLKASPDGDNKATEEYTDLILAAKDRKQPKESHSTLDKSGTDKDADTVYCICRGPDRGFMIGCDSCDEWFHGDCVGVSKEEGASMDEYTCPECRKVTRSPTVASRDSGVVLEDNDKAESEPEEALQAWMVSHLEAEIDKHAPSRNEMQTTNVYDWYHPSTHFYSLQYDNGKFAPVEVESSPALRFKMDNLLPNVNLPKYVLKLDIPWLQASDLEVVEDFGPLPTLVRHNDNLYFLKVVDPSQPAPTKRELKIMKDIERLGLPKEIRVPQVHGLVSFTNSKTDMMGFLQTHIEGAEPLTHLLDSDVPQSKRDRWASESEKMIALLHENDIIWGDAKADNFMVDKDDKLWIIDFGGSYTEGWVDAELNETVEGDDMGTRKIVNALHDPDANTFDLDDSTEAEDKDVKRKRSRTVDDERDFADKRTRVE</sequence>
<feature type="domain" description="Protein kinase" evidence="8">
    <location>
        <begin position="251"/>
        <end position="469"/>
    </location>
</feature>
<dbReference type="AlphaFoldDB" id="A0A074YNB9"/>
<dbReference type="SMART" id="SM00249">
    <property type="entry name" value="PHD"/>
    <property type="match status" value="1"/>
</dbReference>
<dbReference type="OrthoDB" id="4062651at2759"/>
<evidence type="ECO:0000313" key="11">
    <source>
        <dbReference type="Proteomes" id="UP000030641"/>
    </source>
</evidence>
<dbReference type="GO" id="GO:0008270">
    <property type="term" value="F:zinc ion binding"/>
    <property type="evidence" value="ECO:0007669"/>
    <property type="project" value="UniProtKB-KW"/>
</dbReference>
<dbReference type="SUPFAM" id="SSF56112">
    <property type="entry name" value="Protein kinase-like (PK-like)"/>
    <property type="match status" value="1"/>
</dbReference>
<dbReference type="InterPro" id="IPR000719">
    <property type="entry name" value="Prot_kinase_dom"/>
</dbReference>
<evidence type="ECO:0000256" key="4">
    <source>
        <dbReference type="ARBA" id="ARBA00022833"/>
    </source>
</evidence>
<evidence type="ECO:0008006" key="12">
    <source>
        <dbReference type="Google" id="ProtNLM"/>
    </source>
</evidence>
<dbReference type="PROSITE" id="PS50011">
    <property type="entry name" value="PROTEIN_KINASE_DOM"/>
    <property type="match status" value="1"/>
</dbReference>
<gene>
    <name evidence="10" type="ORF">AUEXF2481DRAFT_35209</name>
</gene>
<dbReference type="GO" id="GO:0048188">
    <property type="term" value="C:Set1C/COMPASS complex"/>
    <property type="evidence" value="ECO:0007669"/>
    <property type="project" value="InterPro"/>
</dbReference>
<dbReference type="RefSeq" id="XP_013348085.1">
    <property type="nucleotide sequence ID" value="XM_013492631.1"/>
</dbReference>
<dbReference type="Gene3D" id="3.30.40.10">
    <property type="entry name" value="Zinc/RING finger domain, C3HC4 (zinc finger)"/>
    <property type="match status" value="1"/>
</dbReference>
<keyword evidence="11" id="KW-1185">Reference proteome</keyword>
<feature type="compositionally biased region" description="Basic and acidic residues" evidence="7">
    <location>
        <begin position="453"/>
        <end position="469"/>
    </location>
</feature>
<dbReference type="InterPro" id="IPR011011">
    <property type="entry name" value="Znf_FYVE_PHD"/>
</dbReference>
<dbReference type="InterPro" id="IPR001965">
    <property type="entry name" value="Znf_PHD"/>
</dbReference>
<reference evidence="10 11" key="1">
    <citation type="journal article" date="2014" name="BMC Genomics">
        <title>Genome sequencing of four Aureobasidium pullulans varieties: biotechnological potential, stress tolerance, and description of new species.</title>
        <authorList>
            <person name="Gostin Ar C."/>
            <person name="Ohm R.A."/>
            <person name="Kogej T."/>
            <person name="Sonjak S."/>
            <person name="Turk M."/>
            <person name="Zajc J."/>
            <person name="Zalar P."/>
            <person name="Grube M."/>
            <person name="Sun H."/>
            <person name="Han J."/>
            <person name="Sharma A."/>
            <person name="Chiniquy J."/>
            <person name="Ngan C.Y."/>
            <person name="Lipzen A."/>
            <person name="Barry K."/>
            <person name="Grigoriev I.V."/>
            <person name="Gunde-Cimerman N."/>
        </authorList>
    </citation>
    <scope>NUCLEOTIDE SEQUENCE [LARGE SCALE GENOMIC DNA]</scope>
    <source>
        <strain evidence="10 11">EXF-2481</strain>
    </source>
</reference>
<protein>
    <recommendedName>
        <fullName evidence="12">PHD-type domain-containing protein</fullName>
    </recommendedName>
</protein>
<evidence type="ECO:0000313" key="10">
    <source>
        <dbReference type="EMBL" id="KEQ99303.1"/>
    </source>
</evidence>
<name>A0A074YNB9_AURSE</name>
<dbReference type="InterPro" id="IPR011009">
    <property type="entry name" value="Kinase-like_dom_sf"/>
</dbReference>
<evidence type="ECO:0000256" key="2">
    <source>
        <dbReference type="ARBA" id="ARBA00022723"/>
    </source>
</evidence>
<feature type="region of interest" description="Disordered" evidence="7">
    <location>
        <begin position="66"/>
        <end position="85"/>
    </location>
</feature>
<dbReference type="InterPro" id="IPR013083">
    <property type="entry name" value="Znf_RING/FYVE/PHD"/>
</dbReference>
<dbReference type="GO" id="GO:0045893">
    <property type="term" value="P:positive regulation of DNA-templated transcription"/>
    <property type="evidence" value="ECO:0007669"/>
    <property type="project" value="TreeGrafter"/>
</dbReference>
<evidence type="ECO:0000256" key="5">
    <source>
        <dbReference type="ARBA" id="ARBA00023242"/>
    </source>
</evidence>
<dbReference type="OMA" id="YFFKPVV"/>
<keyword evidence="5" id="KW-0539">Nucleus</keyword>
<keyword evidence="3 6" id="KW-0863">Zinc-finger</keyword>
<dbReference type="GeneID" id="25365259"/>
<accession>A0A074YNB9</accession>
<dbReference type="STRING" id="1043005.A0A074YNB9"/>
<evidence type="ECO:0000259" key="9">
    <source>
        <dbReference type="PROSITE" id="PS50016"/>
    </source>
</evidence>
<dbReference type="InParanoid" id="A0A074YNB9"/>
<dbReference type="HOGENOM" id="CLU_035264_6_0_1"/>
<evidence type="ECO:0000256" key="1">
    <source>
        <dbReference type="ARBA" id="ARBA00004123"/>
    </source>
</evidence>
<evidence type="ECO:0000256" key="7">
    <source>
        <dbReference type="SAM" id="MobiDB-lite"/>
    </source>
</evidence>
<keyword evidence="2" id="KW-0479">Metal-binding</keyword>
<dbReference type="PANTHER" id="PTHR46174:SF1">
    <property type="entry name" value="CXXC-TYPE ZINC FINGER PROTEIN 1"/>
    <property type="match status" value="1"/>
</dbReference>
<dbReference type="InterPro" id="IPR019786">
    <property type="entry name" value="Zinc_finger_PHD-type_CS"/>
</dbReference>
<proteinExistence type="predicted"/>
<dbReference type="CDD" id="cd15560">
    <property type="entry name" value="PHD2_3_BPTF"/>
    <property type="match status" value="1"/>
</dbReference>
<dbReference type="PROSITE" id="PS01359">
    <property type="entry name" value="ZF_PHD_1"/>
    <property type="match status" value="1"/>
</dbReference>
<dbReference type="GO" id="GO:0005524">
    <property type="term" value="F:ATP binding"/>
    <property type="evidence" value="ECO:0007669"/>
    <property type="project" value="InterPro"/>
</dbReference>
<dbReference type="InterPro" id="IPR019787">
    <property type="entry name" value="Znf_PHD-finger"/>
</dbReference>
<comment type="subcellular location">
    <subcellularLocation>
        <location evidence="1">Nucleus</location>
    </subcellularLocation>
</comment>
<feature type="region of interest" description="Disordered" evidence="7">
    <location>
        <begin position="432"/>
        <end position="469"/>
    </location>
</feature>
<evidence type="ECO:0000256" key="6">
    <source>
        <dbReference type="PROSITE-ProRule" id="PRU00146"/>
    </source>
</evidence>
<dbReference type="Gene3D" id="1.10.510.10">
    <property type="entry name" value="Transferase(Phosphotransferase) domain 1"/>
    <property type="match status" value="1"/>
</dbReference>
<evidence type="ECO:0000256" key="3">
    <source>
        <dbReference type="ARBA" id="ARBA00022771"/>
    </source>
</evidence>
<dbReference type="GO" id="GO:0004672">
    <property type="term" value="F:protein kinase activity"/>
    <property type="evidence" value="ECO:0007669"/>
    <property type="project" value="InterPro"/>
</dbReference>
<feature type="compositionally biased region" description="Acidic residues" evidence="7">
    <location>
        <begin position="435"/>
        <end position="444"/>
    </location>
</feature>
<dbReference type="Pfam" id="PF00628">
    <property type="entry name" value="PHD"/>
    <property type="match status" value="1"/>
</dbReference>
<dbReference type="Proteomes" id="UP000030641">
    <property type="component" value="Unassembled WGS sequence"/>
</dbReference>
<dbReference type="SUPFAM" id="SSF57903">
    <property type="entry name" value="FYVE/PHD zinc finger"/>
    <property type="match status" value="1"/>
</dbReference>
<dbReference type="PANTHER" id="PTHR46174">
    <property type="entry name" value="CXXC-TYPE ZINC FINGER PROTEIN 1"/>
    <property type="match status" value="1"/>
</dbReference>
<dbReference type="EMBL" id="KL584750">
    <property type="protein sequence ID" value="KEQ99303.1"/>
    <property type="molecule type" value="Genomic_DNA"/>
</dbReference>